<dbReference type="GO" id="GO:0009055">
    <property type="term" value="F:electron transfer activity"/>
    <property type="evidence" value="ECO:0007669"/>
    <property type="project" value="InterPro"/>
</dbReference>
<organism evidence="5 6">
    <name type="scientific">Algibacter lectus</name>
    <dbReference type="NCBI Taxonomy" id="221126"/>
    <lineage>
        <taxon>Bacteria</taxon>
        <taxon>Pseudomonadati</taxon>
        <taxon>Bacteroidota</taxon>
        <taxon>Flavobacteriia</taxon>
        <taxon>Flavobacteriales</taxon>
        <taxon>Flavobacteriaceae</taxon>
        <taxon>Algibacter</taxon>
    </lineage>
</organism>
<proteinExistence type="predicted"/>
<dbReference type="InterPro" id="IPR010538">
    <property type="entry name" value="DHOR"/>
</dbReference>
<protein>
    <submittedName>
        <fullName evidence="5">Probable thiol oxidoreductase</fullName>
    </submittedName>
</protein>
<sequence length="278" mass="29975">MKLKIVLISIIITCLYSCSDDDYTATSKIEYEEGEEFLTGDLGVNSTSNNAFGFEISGLSFVEQAEFATGNSLFNQTWVSSPASTTGRDGLGPTFNARACATCHFKDGRGKAFVNGEDSSGFLMRISMPGQDSNGDALPVLGYGTQLQDRANNGIPFEAKVNVTYEVINGEYADGTSYQLQKPIYSFSQEAFGSLSGVLMSPRVAQQTIGLGLISALPDEEITKFVDEADSDNDGISGRANYVYNYDINERDLGKYGWKANAPTLKQQVAAALHGDMA</sequence>
<evidence type="ECO:0000256" key="1">
    <source>
        <dbReference type="ARBA" id="ARBA00022723"/>
    </source>
</evidence>
<dbReference type="STRING" id="221126.SAMN04489722_102346"/>
<reference evidence="5" key="1">
    <citation type="journal article" date="2014" name="Genome Announc.">
        <title>Draft Genome Sequences of Marine Flavobacterium Algibacter lectus Strains SS8 and NR4.</title>
        <authorList>
            <person name="Takatani N."/>
            <person name="Nakanishi M."/>
            <person name="Meirelles P."/>
            <person name="Mino S."/>
            <person name="Suda W."/>
            <person name="Oshima K."/>
            <person name="Hattori M."/>
            <person name="Ohkuma M."/>
            <person name="Hosokawa M."/>
            <person name="Miyashita K."/>
            <person name="Thompson F.L."/>
            <person name="Niwa A."/>
            <person name="Sawabe T."/>
            <person name="Sawabe T."/>
        </authorList>
    </citation>
    <scope>NUCLEOTIDE SEQUENCE [LARGE SCALE GENOMIC DNA]</scope>
    <source>
        <strain evidence="5">JCM 19274</strain>
    </source>
</reference>
<keyword evidence="3" id="KW-0349">Heme</keyword>
<accession>A0A090X4C0</accession>
<evidence type="ECO:0000313" key="6">
    <source>
        <dbReference type="Proteomes" id="UP000029643"/>
    </source>
</evidence>
<dbReference type="Proteomes" id="UP000029643">
    <property type="component" value="Unassembled WGS sequence"/>
</dbReference>
<dbReference type="PROSITE" id="PS51007">
    <property type="entry name" value="CYTC"/>
    <property type="match status" value="1"/>
</dbReference>
<feature type="domain" description="Cytochrome c" evidence="4">
    <location>
        <begin position="65"/>
        <end position="230"/>
    </location>
</feature>
<keyword evidence="2 3" id="KW-0408">Iron</keyword>
<dbReference type="EMBL" id="BBNU01000001">
    <property type="protein sequence ID" value="GAL77517.1"/>
    <property type="molecule type" value="Genomic_DNA"/>
</dbReference>
<comment type="caution">
    <text evidence="5">The sequence shown here is derived from an EMBL/GenBank/DDBJ whole genome shotgun (WGS) entry which is preliminary data.</text>
</comment>
<evidence type="ECO:0000313" key="5">
    <source>
        <dbReference type="EMBL" id="GAL77517.1"/>
    </source>
</evidence>
<dbReference type="Pfam" id="PF06537">
    <property type="entry name" value="DHOR"/>
    <property type="match status" value="1"/>
</dbReference>
<name>A0A090X4C0_9FLAO</name>
<evidence type="ECO:0000259" key="4">
    <source>
        <dbReference type="PROSITE" id="PS51007"/>
    </source>
</evidence>
<dbReference type="AlphaFoldDB" id="A0A090X4C0"/>
<dbReference type="InterPro" id="IPR009056">
    <property type="entry name" value="Cyt_c-like_dom"/>
</dbReference>
<evidence type="ECO:0000256" key="3">
    <source>
        <dbReference type="PROSITE-ProRule" id="PRU00433"/>
    </source>
</evidence>
<evidence type="ECO:0000256" key="2">
    <source>
        <dbReference type="ARBA" id="ARBA00023004"/>
    </source>
</evidence>
<dbReference type="GO" id="GO:0020037">
    <property type="term" value="F:heme binding"/>
    <property type="evidence" value="ECO:0007669"/>
    <property type="project" value="InterPro"/>
</dbReference>
<gene>
    <name evidence="5" type="ORF">JCM19274_5230</name>
</gene>
<keyword evidence="1 3" id="KW-0479">Metal-binding</keyword>
<dbReference type="GO" id="GO:0046872">
    <property type="term" value="F:metal ion binding"/>
    <property type="evidence" value="ECO:0007669"/>
    <property type="project" value="UniProtKB-KW"/>
</dbReference>